<dbReference type="SUPFAM" id="SSF56601">
    <property type="entry name" value="beta-lactamase/transpeptidase-like"/>
    <property type="match status" value="1"/>
</dbReference>
<dbReference type="AlphaFoldDB" id="A0A510USM5"/>
<dbReference type="GO" id="GO:0005886">
    <property type="term" value="C:plasma membrane"/>
    <property type="evidence" value="ECO:0007669"/>
    <property type="project" value="TreeGrafter"/>
</dbReference>
<dbReference type="Pfam" id="PF00905">
    <property type="entry name" value="Transpeptidase"/>
    <property type="match status" value="1"/>
</dbReference>
<reference evidence="3 4" key="1">
    <citation type="submission" date="2019-07" db="EMBL/GenBank/DDBJ databases">
        <title>Whole genome shotgun sequence of Cellulomonas persica NBRC 101101.</title>
        <authorList>
            <person name="Hosoyama A."/>
            <person name="Uohara A."/>
            <person name="Ohji S."/>
            <person name="Ichikawa N."/>
        </authorList>
    </citation>
    <scope>NUCLEOTIDE SEQUENCE [LARGE SCALE GENOMIC DNA]</scope>
    <source>
        <strain evidence="3 4">NBRC 101101</strain>
    </source>
</reference>
<dbReference type="InterPro" id="IPR001460">
    <property type="entry name" value="PCN-bd_Tpept"/>
</dbReference>
<evidence type="ECO:0000259" key="1">
    <source>
        <dbReference type="Pfam" id="PF00905"/>
    </source>
</evidence>
<organism evidence="3 4">
    <name type="scientific">Cellulomonas persica</name>
    <dbReference type="NCBI Taxonomy" id="76861"/>
    <lineage>
        <taxon>Bacteria</taxon>
        <taxon>Bacillati</taxon>
        <taxon>Actinomycetota</taxon>
        <taxon>Actinomycetes</taxon>
        <taxon>Micrococcales</taxon>
        <taxon>Cellulomonadaceae</taxon>
        <taxon>Cellulomonas</taxon>
    </lineage>
</organism>
<dbReference type="InterPro" id="IPR050515">
    <property type="entry name" value="Beta-lactam/transpept"/>
</dbReference>
<evidence type="ECO:0000259" key="2">
    <source>
        <dbReference type="Pfam" id="PF21922"/>
    </source>
</evidence>
<dbReference type="GO" id="GO:0071555">
    <property type="term" value="P:cell wall organization"/>
    <property type="evidence" value="ECO:0007669"/>
    <property type="project" value="TreeGrafter"/>
</dbReference>
<dbReference type="GO" id="GO:0071972">
    <property type="term" value="F:peptidoglycan L,D-transpeptidase activity"/>
    <property type="evidence" value="ECO:0007669"/>
    <property type="project" value="TreeGrafter"/>
</dbReference>
<dbReference type="GO" id="GO:0051301">
    <property type="term" value="P:cell division"/>
    <property type="evidence" value="ECO:0007669"/>
    <property type="project" value="UniProtKB-KW"/>
</dbReference>
<dbReference type="Pfam" id="PF21922">
    <property type="entry name" value="PBP_dimer_2"/>
    <property type="match status" value="1"/>
</dbReference>
<keyword evidence="4" id="KW-1185">Reference proteome</keyword>
<comment type="caution">
    <text evidence="3">The sequence shown here is derived from an EMBL/GenBank/DDBJ whole genome shotgun (WGS) entry which is preliminary data.</text>
</comment>
<evidence type="ECO:0000313" key="3">
    <source>
        <dbReference type="EMBL" id="GEK17643.1"/>
    </source>
</evidence>
<feature type="domain" description="Penicillin-binding protein transpeptidase" evidence="1">
    <location>
        <begin position="155"/>
        <end position="477"/>
    </location>
</feature>
<accession>A0A510USM5</accession>
<dbReference type="Gene3D" id="3.90.1310.10">
    <property type="entry name" value="Penicillin-binding protein 2a (Domain 2)"/>
    <property type="match status" value="1"/>
</dbReference>
<dbReference type="Proteomes" id="UP000321386">
    <property type="component" value="Unassembled WGS sequence"/>
</dbReference>
<gene>
    <name evidence="3" type="ORF">CPE01_13760</name>
</gene>
<dbReference type="GO" id="GO:0008658">
    <property type="term" value="F:penicillin binding"/>
    <property type="evidence" value="ECO:0007669"/>
    <property type="project" value="InterPro"/>
</dbReference>
<dbReference type="OrthoDB" id="9766847at2"/>
<dbReference type="PANTHER" id="PTHR30627">
    <property type="entry name" value="PEPTIDOGLYCAN D,D-TRANSPEPTIDASE"/>
    <property type="match status" value="1"/>
</dbReference>
<dbReference type="InterPro" id="IPR054120">
    <property type="entry name" value="PBPA_dimer"/>
</dbReference>
<name>A0A510USM5_9CELL</name>
<feature type="domain" description="Penicillin binding protein A dimerisation" evidence="2">
    <location>
        <begin position="52"/>
        <end position="134"/>
    </location>
</feature>
<dbReference type="InterPro" id="IPR012338">
    <property type="entry name" value="Beta-lactam/transpept-like"/>
</dbReference>
<evidence type="ECO:0000313" key="4">
    <source>
        <dbReference type="Proteomes" id="UP000321386"/>
    </source>
</evidence>
<protein>
    <submittedName>
        <fullName evidence="3">Cell division protein FtsI</fullName>
    </submittedName>
</protein>
<dbReference type="Gene3D" id="3.40.710.10">
    <property type="entry name" value="DD-peptidase/beta-lactamase superfamily"/>
    <property type="match status" value="1"/>
</dbReference>
<dbReference type="RefSeq" id="WP_146805907.1">
    <property type="nucleotide sequence ID" value="NZ_BJUA01000005.1"/>
</dbReference>
<proteinExistence type="predicted"/>
<dbReference type="PANTHER" id="PTHR30627:SF24">
    <property type="entry name" value="PENICILLIN-BINDING PROTEIN 4B"/>
    <property type="match status" value="1"/>
</dbReference>
<keyword evidence="3" id="KW-0132">Cell division</keyword>
<dbReference type="EMBL" id="BJUA01000005">
    <property type="protein sequence ID" value="GEK17643.1"/>
    <property type="molecule type" value="Genomic_DNA"/>
</dbReference>
<keyword evidence="3" id="KW-0131">Cell cycle</keyword>
<sequence length="483" mass="49894">MNTPLRRVATVMLVMFLALMGSATWVQYVQAPDLNADSRNVRTLYREYGNARGPIVVAGEAIAQSVKVDDPFGYQRQYTDGELYSAVTGFYSIVNGSSQLEHAANDQLTGRSDQLFFSRLRDIITGRKPEGAAVETTLLAAAQRAAREGLGDQHGAVVAIEPSTGRILAMVSTPGFDPNALATHDSAAASAVYAELAAADGNPLRSNATLETYPPGSTFKLVTAAAALESGEYDASTTLPAPVTLDLPQTTATIGNFGGGGCGSNPITLADALRVSCNTAFAQLGMDVGDDALREQAERFGFDDASLTIPMRVVASRFPQDPNAPQTAQSAIGQFDVAATPLQMAMVSAAIANDGKLMRPYVVDRVRAANLSVVSQTEPEQLSTAVSPGTAAQLTDMMVGVVESGSGTAAKISGVQVAGKTGTAQTSSEAAPHAWFTAFAPADDPQVAVAVLVEHGGSAGSEATGGRVAAPIARAVIQAVLGS</sequence>